<dbReference type="SUPFAM" id="SSF46626">
    <property type="entry name" value="Cytochrome c"/>
    <property type="match status" value="1"/>
</dbReference>
<dbReference type="Gene3D" id="1.10.760.10">
    <property type="entry name" value="Cytochrome c-like domain"/>
    <property type="match status" value="1"/>
</dbReference>
<dbReference type="PANTHER" id="PTHR35008:SF8">
    <property type="entry name" value="ALCOHOL DEHYDROGENASE CYTOCHROME C SUBUNIT"/>
    <property type="match status" value="1"/>
</dbReference>
<evidence type="ECO:0000259" key="5">
    <source>
        <dbReference type="PROSITE" id="PS51007"/>
    </source>
</evidence>
<proteinExistence type="predicted"/>
<dbReference type="InterPro" id="IPR036909">
    <property type="entry name" value="Cyt_c-like_dom_sf"/>
</dbReference>
<dbReference type="PROSITE" id="PS51007">
    <property type="entry name" value="CYTC"/>
    <property type="match status" value="1"/>
</dbReference>
<dbReference type="Proteomes" id="UP000559010">
    <property type="component" value="Unassembled WGS sequence"/>
</dbReference>
<evidence type="ECO:0000313" key="6">
    <source>
        <dbReference type="EMBL" id="NMM47844.1"/>
    </source>
</evidence>
<dbReference type="InterPro" id="IPR051459">
    <property type="entry name" value="Cytochrome_c-type_DH"/>
</dbReference>
<keyword evidence="7" id="KW-1185">Reference proteome</keyword>
<keyword evidence="1 4" id="KW-0349">Heme</keyword>
<protein>
    <submittedName>
        <fullName evidence="6">Cytochrome c</fullName>
    </submittedName>
</protein>
<accession>A0A848J042</accession>
<reference evidence="6 7" key="1">
    <citation type="submission" date="2020-04" db="EMBL/GenBank/DDBJ databases">
        <title>Flammeovirgaceae bacterium KN852 isolated from deep sea.</title>
        <authorList>
            <person name="Zhang D.-C."/>
        </authorList>
    </citation>
    <scope>NUCLEOTIDE SEQUENCE [LARGE SCALE GENOMIC DNA]</scope>
    <source>
        <strain evidence="6 7">KN852</strain>
    </source>
</reference>
<evidence type="ECO:0000256" key="2">
    <source>
        <dbReference type="ARBA" id="ARBA00022723"/>
    </source>
</evidence>
<evidence type="ECO:0000256" key="1">
    <source>
        <dbReference type="ARBA" id="ARBA00022617"/>
    </source>
</evidence>
<dbReference type="PROSITE" id="PS51257">
    <property type="entry name" value="PROKAR_LIPOPROTEIN"/>
    <property type="match status" value="1"/>
</dbReference>
<name>A0A848J042_9BACT</name>
<dbReference type="GO" id="GO:0020037">
    <property type="term" value="F:heme binding"/>
    <property type="evidence" value="ECO:0007669"/>
    <property type="project" value="InterPro"/>
</dbReference>
<evidence type="ECO:0000256" key="4">
    <source>
        <dbReference type="PROSITE-ProRule" id="PRU00433"/>
    </source>
</evidence>
<dbReference type="InterPro" id="IPR009056">
    <property type="entry name" value="Cyt_c-like_dom"/>
</dbReference>
<gene>
    <name evidence="6" type="ORF">HH304_05485</name>
</gene>
<dbReference type="Pfam" id="PF00034">
    <property type="entry name" value="Cytochrom_C"/>
    <property type="match status" value="1"/>
</dbReference>
<comment type="caution">
    <text evidence="6">The sequence shown here is derived from an EMBL/GenBank/DDBJ whole genome shotgun (WGS) entry which is preliminary data.</text>
</comment>
<dbReference type="GO" id="GO:0009055">
    <property type="term" value="F:electron transfer activity"/>
    <property type="evidence" value="ECO:0007669"/>
    <property type="project" value="InterPro"/>
</dbReference>
<dbReference type="EMBL" id="JABBNU010000003">
    <property type="protein sequence ID" value="NMM47844.1"/>
    <property type="molecule type" value="Genomic_DNA"/>
</dbReference>
<keyword evidence="3 4" id="KW-0408">Iron</keyword>
<evidence type="ECO:0000313" key="7">
    <source>
        <dbReference type="Proteomes" id="UP000559010"/>
    </source>
</evidence>
<organism evidence="6 7">
    <name type="scientific">Marinigracilibium pacificum</name>
    <dbReference type="NCBI Taxonomy" id="2729599"/>
    <lineage>
        <taxon>Bacteria</taxon>
        <taxon>Pseudomonadati</taxon>
        <taxon>Bacteroidota</taxon>
        <taxon>Cytophagia</taxon>
        <taxon>Cytophagales</taxon>
        <taxon>Flammeovirgaceae</taxon>
        <taxon>Marinigracilibium</taxon>
    </lineage>
</organism>
<evidence type="ECO:0000256" key="3">
    <source>
        <dbReference type="ARBA" id="ARBA00023004"/>
    </source>
</evidence>
<dbReference type="GO" id="GO:0046872">
    <property type="term" value="F:metal ion binding"/>
    <property type="evidence" value="ECO:0007669"/>
    <property type="project" value="UniProtKB-KW"/>
</dbReference>
<sequence length="197" mass="21601">MKTTTTIAALICGFMIYSCNSDEHTKEATLEKVNEPKTMLKADPVVRGAYLVNTNGCNDCHSPKVMTENGVEVDESRMLSGHPANEKLAPYDEATAKSYILFSPGLTAATGPWGTSFAANLTPHETGLGTWTEGQFLTAIRKGLYKGIEGSRPLLPPMPWQHYRNFTDDDLKAIFAYLQSLNPVDNIVPEPIPPKVQ</sequence>
<dbReference type="PANTHER" id="PTHR35008">
    <property type="entry name" value="BLL4482 PROTEIN-RELATED"/>
    <property type="match status" value="1"/>
</dbReference>
<dbReference type="AlphaFoldDB" id="A0A848J042"/>
<keyword evidence="2 4" id="KW-0479">Metal-binding</keyword>
<dbReference type="RefSeq" id="WP_169678777.1">
    <property type="nucleotide sequence ID" value="NZ_JABBNU010000003.1"/>
</dbReference>
<feature type="domain" description="Cytochrome c" evidence="5">
    <location>
        <begin position="43"/>
        <end position="182"/>
    </location>
</feature>